<evidence type="ECO:0000313" key="1">
    <source>
        <dbReference type="EMBL" id="QTE22520.1"/>
    </source>
</evidence>
<dbReference type="KEGG" id="pcea:J3359_17270"/>
<evidence type="ECO:0000313" key="2">
    <source>
        <dbReference type="Proteomes" id="UP000663920"/>
    </source>
</evidence>
<dbReference type="AlphaFoldDB" id="A0A975CPV7"/>
<protein>
    <recommendedName>
        <fullName evidence="3">Glycosyltransferase</fullName>
    </recommendedName>
</protein>
<sequence>MKNILFIAKTNLNNDGRILNQIKILKERFPEIVIDFLLLEDSPTTISLGTNVKIYPISTLFRNNSLLRFLTVLEFTIKTLVKLIKIKPKQIHVQDSAVVLPILIYKYFKGSQLKLIYDDHEIPNENENFQYQIFSFLEVKLMKQSTLIIEANSERASVVSKIYGISKEKINYFLNLPYYENSQDSSTGISDATTRLISEIEIASKEKKIIMHQGSLEVERGREKLAAFAKKRLSNFKILIIGVNEKVFSDFIFEYNLDVNLFIYGGYVDYKDLNYVWEKVDASIIMYLPTYINNKLCAPNRFYISLKNNVPIIVNEDNPVLNKMVKEMNCGRFIEEIKSKDNLEKLFKISISENVLESLITSEKTKFIKYYENLL</sequence>
<organism evidence="1 2">
    <name type="scientific">Polaribacter cellanae</name>
    <dbReference type="NCBI Taxonomy" id="2818493"/>
    <lineage>
        <taxon>Bacteria</taxon>
        <taxon>Pseudomonadati</taxon>
        <taxon>Bacteroidota</taxon>
        <taxon>Flavobacteriia</taxon>
        <taxon>Flavobacteriales</taxon>
        <taxon>Flavobacteriaceae</taxon>
    </lineage>
</organism>
<proteinExistence type="predicted"/>
<dbReference type="SUPFAM" id="SSF53756">
    <property type="entry name" value="UDP-Glycosyltransferase/glycogen phosphorylase"/>
    <property type="match status" value="1"/>
</dbReference>
<accession>A0A975CPV7</accession>
<dbReference type="Proteomes" id="UP000663920">
    <property type="component" value="Chromosome"/>
</dbReference>
<keyword evidence="2" id="KW-1185">Reference proteome</keyword>
<gene>
    <name evidence="1" type="ORF">J3359_17270</name>
</gene>
<dbReference type="RefSeq" id="WP_208078359.1">
    <property type="nucleotide sequence ID" value="NZ_CP071869.1"/>
</dbReference>
<name>A0A975CPV7_9FLAO</name>
<reference evidence="1 2" key="1">
    <citation type="submission" date="2021-03" db="EMBL/GenBank/DDBJ databases">
        <title>Complete genome of Polaribacter_sp.SM13.</title>
        <authorList>
            <person name="Jeong S.W."/>
            <person name="Bae J.W."/>
        </authorList>
    </citation>
    <scope>NUCLEOTIDE SEQUENCE [LARGE SCALE GENOMIC DNA]</scope>
    <source>
        <strain evidence="1 2">SM13</strain>
    </source>
</reference>
<evidence type="ECO:0008006" key="3">
    <source>
        <dbReference type="Google" id="ProtNLM"/>
    </source>
</evidence>
<dbReference type="Gene3D" id="3.40.50.2000">
    <property type="entry name" value="Glycogen Phosphorylase B"/>
    <property type="match status" value="1"/>
</dbReference>
<dbReference type="EMBL" id="CP071869">
    <property type="protein sequence ID" value="QTE22520.1"/>
    <property type="molecule type" value="Genomic_DNA"/>
</dbReference>